<evidence type="ECO:0000313" key="3">
    <source>
        <dbReference type="Proteomes" id="UP000014760"/>
    </source>
</evidence>
<keyword evidence="3" id="KW-1185">Reference proteome</keyword>
<dbReference type="Proteomes" id="UP000014760">
    <property type="component" value="Unassembled WGS sequence"/>
</dbReference>
<dbReference type="EnsemblMetazoa" id="CapteT213984">
    <property type="protein sequence ID" value="CapteP213984"/>
    <property type="gene ID" value="CapteG213984"/>
</dbReference>
<dbReference type="STRING" id="283909.R7TUX1"/>
<evidence type="ECO:0000313" key="2">
    <source>
        <dbReference type="EnsemblMetazoa" id="CapteP213984"/>
    </source>
</evidence>
<dbReference type="AlphaFoldDB" id="R7TUX1"/>
<name>R7TUX1_CAPTE</name>
<sequence length="201" mass="23122">MEAICGADKEYLKTTTLRDQHDDIKRRTIDNFRSNLKKGGPDFSQDYEGKLKAELDDLSRKYIEHNESKEDLLNLTADFRNFIAMTNARKKFQEDMDAERGGVQEYMKAAFFQFGLYTVKTIATEFVHSIINTGELDLDQDHEERLITELDDLVPLFIEHRSGVALCMLGERWDSKSSENPVKSLTSASSLYPDAWSYKST</sequence>
<organism evidence="1">
    <name type="scientific">Capitella teleta</name>
    <name type="common">Polychaete worm</name>
    <dbReference type="NCBI Taxonomy" id="283909"/>
    <lineage>
        <taxon>Eukaryota</taxon>
        <taxon>Metazoa</taxon>
        <taxon>Spiralia</taxon>
        <taxon>Lophotrochozoa</taxon>
        <taxon>Annelida</taxon>
        <taxon>Polychaeta</taxon>
        <taxon>Sedentaria</taxon>
        <taxon>Scolecida</taxon>
        <taxon>Capitellidae</taxon>
        <taxon>Capitella</taxon>
    </lineage>
</organism>
<dbReference type="EMBL" id="AMQN01011914">
    <property type="status" value="NOT_ANNOTATED_CDS"/>
    <property type="molecule type" value="Genomic_DNA"/>
</dbReference>
<reference evidence="2" key="3">
    <citation type="submission" date="2015-06" db="UniProtKB">
        <authorList>
            <consortium name="EnsemblMetazoa"/>
        </authorList>
    </citation>
    <scope>IDENTIFICATION</scope>
</reference>
<dbReference type="EMBL" id="AMQN01011915">
    <property type="status" value="NOT_ANNOTATED_CDS"/>
    <property type="molecule type" value="Genomic_DNA"/>
</dbReference>
<gene>
    <name evidence="1" type="ORF">CAPTEDRAFT_213984</name>
</gene>
<protein>
    <submittedName>
        <fullName evidence="1 2">Uncharacterized protein</fullName>
    </submittedName>
</protein>
<reference evidence="3" key="1">
    <citation type="submission" date="2012-12" db="EMBL/GenBank/DDBJ databases">
        <authorList>
            <person name="Hellsten U."/>
            <person name="Grimwood J."/>
            <person name="Chapman J.A."/>
            <person name="Shapiro H."/>
            <person name="Aerts A."/>
            <person name="Otillar R.P."/>
            <person name="Terry A.Y."/>
            <person name="Boore J.L."/>
            <person name="Simakov O."/>
            <person name="Marletaz F."/>
            <person name="Cho S.-J."/>
            <person name="Edsinger-Gonzales E."/>
            <person name="Havlak P."/>
            <person name="Kuo D.-H."/>
            <person name="Larsson T."/>
            <person name="Lv J."/>
            <person name="Arendt D."/>
            <person name="Savage R."/>
            <person name="Osoegawa K."/>
            <person name="de Jong P."/>
            <person name="Lindberg D.R."/>
            <person name="Seaver E.C."/>
            <person name="Weisblat D.A."/>
            <person name="Putnam N.H."/>
            <person name="Grigoriev I.V."/>
            <person name="Rokhsar D.S."/>
        </authorList>
    </citation>
    <scope>NUCLEOTIDE SEQUENCE</scope>
    <source>
        <strain evidence="3">I ESC-2004</strain>
    </source>
</reference>
<reference evidence="1 3" key="2">
    <citation type="journal article" date="2013" name="Nature">
        <title>Insights into bilaterian evolution from three spiralian genomes.</title>
        <authorList>
            <person name="Simakov O."/>
            <person name="Marletaz F."/>
            <person name="Cho S.J."/>
            <person name="Edsinger-Gonzales E."/>
            <person name="Havlak P."/>
            <person name="Hellsten U."/>
            <person name="Kuo D.H."/>
            <person name="Larsson T."/>
            <person name="Lv J."/>
            <person name="Arendt D."/>
            <person name="Savage R."/>
            <person name="Osoegawa K."/>
            <person name="de Jong P."/>
            <person name="Grimwood J."/>
            <person name="Chapman J.A."/>
            <person name="Shapiro H."/>
            <person name="Aerts A."/>
            <person name="Otillar R.P."/>
            <person name="Terry A.Y."/>
            <person name="Boore J.L."/>
            <person name="Grigoriev I.V."/>
            <person name="Lindberg D.R."/>
            <person name="Seaver E.C."/>
            <person name="Weisblat D.A."/>
            <person name="Putnam N.H."/>
            <person name="Rokhsar D.S."/>
        </authorList>
    </citation>
    <scope>NUCLEOTIDE SEQUENCE</scope>
    <source>
        <strain evidence="1 3">I ESC-2004</strain>
    </source>
</reference>
<evidence type="ECO:0000313" key="1">
    <source>
        <dbReference type="EMBL" id="ELT95271.1"/>
    </source>
</evidence>
<dbReference type="Gene3D" id="1.20.58.420">
    <property type="entry name" value="AHSP"/>
    <property type="match status" value="2"/>
</dbReference>
<accession>R7TUX1</accession>
<proteinExistence type="predicted"/>
<dbReference type="HOGENOM" id="CLU_1361583_0_0_1"/>
<dbReference type="EMBL" id="KB309179">
    <property type="protein sequence ID" value="ELT95271.1"/>
    <property type="molecule type" value="Genomic_DNA"/>
</dbReference>